<evidence type="ECO:0000313" key="1">
    <source>
        <dbReference type="EMBL" id="TQD72555.1"/>
    </source>
</evidence>
<dbReference type="EMBL" id="VIEB01001390">
    <property type="protein sequence ID" value="TQD72555.1"/>
    <property type="molecule type" value="Genomic_DNA"/>
</dbReference>
<proteinExistence type="predicted"/>
<dbReference type="AlphaFoldDB" id="A0A540KE97"/>
<dbReference type="Proteomes" id="UP000315295">
    <property type="component" value="Unassembled WGS sequence"/>
</dbReference>
<comment type="caution">
    <text evidence="1">The sequence shown here is derived from an EMBL/GenBank/DDBJ whole genome shotgun (WGS) entry which is preliminary data.</text>
</comment>
<name>A0A540KE97_MALBA</name>
<gene>
    <name evidence="1" type="ORF">C1H46_041911</name>
</gene>
<sequence>MQRIANIDGLRMWCYNDEGQQVDATSWTQVSRWVLRQCEAAGDVGESGAVATWVFEKSMAKPKHDGSCGITG</sequence>
<reference evidence="1 2" key="1">
    <citation type="journal article" date="2019" name="G3 (Bethesda)">
        <title>Sequencing of a Wild Apple (Malus baccata) Genome Unravels the Differences Between Cultivated and Wild Apple Species Regarding Disease Resistance and Cold Tolerance.</title>
        <authorList>
            <person name="Chen X."/>
        </authorList>
    </citation>
    <scope>NUCLEOTIDE SEQUENCE [LARGE SCALE GENOMIC DNA]</scope>
    <source>
        <strain evidence="2">cv. Shandingzi</strain>
        <tissue evidence="1">Leaves</tissue>
    </source>
</reference>
<accession>A0A540KE97</accession>
<keyword evidence="2" id="KW-1185">Reference proteome</keyword>
<evidence type="ECO:0000313" key="2">
    <source>
        <dbReference type="Proteomes" id="UP000315295"/>
    </source>
</evidence>
<protein>
    <submittedName>
        <fullName evidence="1">Uncharacterized protein</fullName>
    </submittedName>
</protein>
<organism evidence="1 2">
    <name type="scientific">Malus baccata</name>
    <name type="common">Siberian crab apple</name>
    <name type="synonym">Pyrus baccata</name>
    <dbReference type="NCBI Taxonomy" id="106549"/>
    <lineage>
        <taxon>Eukaryota</taxon>
        <taxon>Viridiplantae</taxon>
        <taxon>Streptophyta</taxon>
        <taxon>Embryophyta</taxon>
        <taxon>Tracheophyta</taxon>
        <taxon>Spermatophyta</taxon>
        <taxon>Magnoliopsida</taxon>
        <taxon>eudicotyledons</taxon>
        <taxon>Gunneridae</taxon>
        <taxon>Pentapetalae</taxon>
        <taxon>rosids</taxon>
        <taxon>fabids</taxon>
        <taxon>Rosales</taxon>
        <taxon>Rosaceae</taxon>
        <taxon>Amygdaloideae</taxon>
        <taxon>Maleae</taxon>
        <taxon>Malus</taxon>
    </lineage>
</organism>